<dbReference type="InterPro" id="IPR002656">
    <property type="entry name" value="Acyl_transf_3_dom"/>
</dbReference>
<dbReference type="EMBL" id="CAJPVJ010003123">
    <property type="protein sequence ID" value="CAG2167193.1"/>
    <property type="molecule type" value="Genomic_DNA"/>
</dbReference>
<feature type="transmembrane region" description="Helical" evidence="1">
    <location>
        <begin position="379"/>
        <end position="399"/>
    </location>
</feature>
<dbReference type="PANTHER" id="PTHR11161:SF0">
    <property type="entry name" value="O-ACYLTRANSFERASE LIKE PROTEIN"/>
    <property type="match status" value="1"/>
</dbReference>
<keyword evidence="1" id="KW-0812">Transmembrane</keyword>
<feature type="non-terminal residue" evidence="3">
    <location>
        <position position="1"/>
    </location>
</feature>
<feature type="domain" description="Acyltransferase 3" evidence="2">
    <location>
        <begin position="121"/>
        <end position="472"/>
    </location>
</feature>
<feature type="transmembrane region" description="Helical" evidence="1">
    <location>
        <begin position="351"/>
        <end position="367"/>
    </location>
</feature>
<accession>A0A7R9LUR7</accession>
<keyword evidence="4" id="KW-1185">Reference proteome</keyword>
<evidence type="ECO:0000313" key="3">
    <source>
        <dbReference type="EMBL" id="CAD7648338.1"/>
    </source>
</evidence>
<dbReference type="EMBL" id="OC917948">
    <property type="protein sequence ID" value="CAD7648338.1"/>
    <property type="molecule type" value="Genomic_DNA"/>
</dbReference>
<protein>
    <recommendedName>
        <fullName evidence="2">Acyltransferase 3 domain-containing protein</fullName>
    </recommendedName>
</protein>
<feature type="transmembrane region" description="Helical" evidence="1">
    <location>
        <begin position="207"/>
        <end position="228"/>
    </location>
</feature>
<dbReference type="AlphaFoldDB" id="A0A7R9LUR7"/>
<proteinExistence type="predicted"/>
<dbReference type="PANTHER" id="PTHR11161">
    <property type="entry name" value="O-ACYLTRANSFERASE"/>
    <property type="match status" value="1"/>
</dbReference>
<dbReference type="OrthoDB" id="10006435at2759"/>
<evidence type="ECO:0000313" key="4">
    <source>
        <dbReference type="Proteomes" id="UP000728032"/>
    </source>
</evidence>
<dbReference type="Pfam" id="PF01757">
    <property type="entry name" value="Acyl_transf_3"/>
    <property type="match status" value="1"/>
</dbReference>
<feature type="transmembrane region" description="Helical" evidence="1">
    <location>
        <begin position="164"/>
        <end position="186"/>
    </location>
</feature>
<dbReference type="Proteomes" id="UP000728032">
    <property type="component" value="Unassembled WGS sequence"/>
</dbReference>
<organism evidence="3">
    <name type="scientific">Oppiella nova</name>
    <dbReference type="NCBI Taxonomy" id="334625"/>
    <lineage>
        <taxon>Eukaryota</taxon>
        <taxon>Metazoa</taxon>
        <taxon>Ecdysozoa</taxon>
        <taxon>Arthropoda</taxon>
        <taxon>Chelicerata</taxon>
        <taxon>Arachnida</taxon>
        <taxon>Acari</taxon>
        <taxon>Acariformes</taxon>
        <taxon>Sarcoptiformes</taxon>
        <taxon>Oribatida</taxon>
        <taxon>Brachypylina</taxon>
        <taxon>Oppioidea</taxon>
        <taxon>Oppiidae</taxon>
        <taxon>Oppiella</taxon>
    </lineage>
</organism>
<gene>
    <name evidence="3" type="ORF">ONB1V03_LOCUS6705</name>
</gene>
<feature type="transmembrane region" description="Helical" evidence="1">
    <location>
        <begin position="125"/>
        <end position="144"/>
    </location>
</feature>
<evidence type="ECO:0000256" key="1">
    <source>
        <dbReference type="SAM" id="Phobius"/>
    </source>
</evidence>
<keyword evidence="1" id="KW-0472">Membrane</keyword>
<keyword evidence="1" id="KW-1133">Transmembrane helix</keyword>
<feature type="transmembrane region" description="Helical" evidence="1">
    <location>
        <begin position="419"/>
        <end position="444"/>
    </location>
</feature>
<name>A0A7R9LUR7_9ACAR</name>
<evidence type="ECO:0000259" key="2">
    <source>
        <dbReference type="Pfam" id="PF01757"/>
    </source>
</evidence>
<reference evidence="3" key="1">
    <citation type="submission" date="2020-11" db="EMBL/GenBank/DDBJ databases">
        <authorList>
            <person name="Tran Van P."/>
        </authorList>
    </citation>
    <scope>NUCLEOTIDE SEQUENCE</scope>
</reference>
<dbReference type="GO" id="GO:0016747">
    <property type="term" value="F:acyltransferase activity, transferring groups other than amino-acyl groups"/>
    <property type="evidence" value="ECO:0007669"/>
    <property type="project" value="InterPro"/>
</dbReference>
<sequence length="583" mass="66947">NNKLNVKYFNESSRKDRHVYPVLLFATIRVQNIHSKCVFGLILVLVIAGTLCDHWQLESHSQMELLFHSTTDSQKTKKSFESYEKSSKPLLYEILISFSVKINAKKIFDTKGTDTSIQVFHGIRVLSMLWILIGHSFAFAVQWMTFRNPLVIREVPQNIMSQLLANGTFSVDCFFFISGFLVSYVVMTKAKKHSGKPNIFLFYLHRYLRMTPSMMAVIAFSATLLQYLGSGPQWTESITMFNGWCQKNWWVNGLYLHNFVNTQNMCLSHSWYSAVDMQFYFLSPLILVPLYLKPVLGISLAILALFCSMGLTGYLTLINDFPAVPYINDVVEQAVVDKYYRLLYIKPYCRVGPYLVGILLAYAIYTSQGDIKMKKFYSTMGWIISFVVSLGVLFAMFPANNGNVPEVHIAALYSSTSRTIWALSLSWVTFACITGNGGFINAFLSAKVWVPFSRLTHCAYLVHPIVMAVLYGSREHPFDFSSYLFVSLTNQLLTKQSTNKCNRVAVHRNLEAIDNQKDVSPDTKPTLYKEFQISSDIKKYLLFKRHINEKIKRYIMNNINISIQRILMYRTIRSSDVRQRPEG</sequence>
<feature type="transmembrane region" description="Helical" evidence="1">
    <location>
        <begin position="299"/>
        <end position="318"/>
    </location>
</feature>
<dbReference type="InterPro" id="IPR052728">
    <property type="entry name" value="O2_lipid_transport_reg"/>
</dbReference>